<feature type="transmembrane region" description="Helical" evidence="2">
    <location>
        <begin position="17"/>
        <end position="35"/>
    </location>
</feature>
<dbReference type="InterPro" id="IPR001283">
    <property type="entry name" value="CRISP-related"/>
</dbReference>
<evidence type="ECO:0000256" key="2">
    <source>
        <dbReference type="SAM" id="Phobius"/>
    </source>
</evidence>
<dbReference type="InterPro" id="IPR034113">
    <property type="entry name" value="SCP_GAPR1-like"/>
</dbReference>
<dbReference type="InterPro" id="IPR035940">
    <property type="entry name" value="CAP_sf"/>
</dbReference>
<evidence type="ECO:0000256" key="1">
    <source>
        <dbReference type="PROSITE-ProRule" id="PRU01005"/>
    </source>
</evidence>
<keyword evidence="2" id="KW-0472">Membrane</keyword>
<dbReference type="SUPFAM" id="SSF55797">
    <property type="entry name" value="PR-1-like"/>
    <property type="match status" value="1"/>
</dbReference>
<dbReference type="Pfam" id="PF00188">
    <property type="entry name" value="CAP"/>
    <property type="match status" value="1"/>
</dbReference>
<name>A0ABM4DEV2_HYDVU</name>
<dbReference type="SMART" id="SM00254">
    <property type="entry name" value="ShKT"/>
    <property type="match status" value="2"/>
</dbReference>
<keyword evidence="2" id="KW-1133">Transmembrane helix</keyword>
<dbReference type="PANTHER" id="PTHR10334">
    <property type="entry name" value="CYSTEINE-RICH SECRETORY PROTEIN-RELATED"/>
    <property type="match status" value="1"/>
</dbReference>
<dbReference type="CDD" id="cd05382">
    <property type="entry name" value="CAP_GAPR1-like"/>
    <property type="match status" value="1"/>
</dbReference>
<sequence>MVWWIQNIKWWNRNTKVYLFTIIICLIVIVKGEFINVQSVREPEKCLFAHNHIRKVWHDTNELKWDDELAYGATKWATHLAIKNDLRHSDMNNYGENIFRMSGDTSLRCIDAVHEWYKERLSSLYNFDDVKFDPKAGHMLQLLWKTAKNVGVGIVTAHGNIWIVARYTPAQKVETSYKDYIKKPVKDGFPQIHELISNKNHQTLHSSITFEISKACNDVKDNWSFCKESVSDCNDNPTFRKNCALTCGTSSECSQTENDNWTEWVKVSHCLADCRYRVERYCINSSKDGEANSCPGRNTNYVDCTDCKCEDVDPNCVEEKAIGRCELSAEWAKIKCRKTCGFCSKEEL</sequence>
<evidence type="ECO:0000259" key="3">
    <source>
        <dbReference type="PROSITE" id="PS51670"/>
    </source>
</evidence>
<accession>A0ABM4DEV2</accession>
<gene>
    <name evidence="5" type="primary">LOC101236774</name>
</gene>
<keyword evidence="4" id="KW-1185">Reference proteome</keyword>
<organism evidence="4 5">
    <name type="scientific">Hydra vulgaris</name>
    <name type="common">Hydra</name>
    <name type="synonym">Hydra attenuata</name>
    <dbReference type="NCBI Taxonomy" id="6087"/>
    <lineage>
        <taxon>Eukaryota</taxon>
        <taxon>Metazoa</taxon>
        <taxon>Cnidaria</taxon>
        <taxon>Hydrozoa</taxon>
        <taxon>Hydroidolina</taxon>
        <taxon>Anthoathecata</taxon>
        <taxon>Aplanulata</taxon>
        <taxon>Hydridae</taxon>
        <taxon>Hydra</taxon>
    </lineage>
</organism>
<protein>
    <submittedName>
        <fullName evidence="5">Cysteine-rich secretory protein 1 isoform X4</fullName>
    </submittedName>
</protein>
<dbReference type="SMART" id="SM00198">
    <property type="entry name" value="SCP"/>
    <property type="match status" value="1"/>
</dbReference>
<dbReference type="RefSeq" id="XP_065672930.1">
    <property type="nucleotide sequence ID" value="XM_065816858.1"/>
</dbReference>
<evidence type="ECO:0000313" key="5">
    <source>
        <dbReference type="RefSeq" id="XP_065672930.1"/>
    </source>
</evidence>
<dbReference type="InterPro" id="IPR003582">
    <property type="entry name" value="ShKT_dom"/>
</dbReference>
<dbReference type="Gene3D" id="3.40.33.10">
    <property type="entry name" value="CAP"/>
    <property type="match status" value="1"/>
</dbReference>
<keyword evidence="2" id="KW-0812">Transmembrane</keyword>
<comment type="caution">
    <text evidence="1">Lacks conserved residue(s) required for the propagation of feature annotation.</text>
</comment>
<proteinExistence type="predicted"/>
<dbReference type="PROSITE" id="PS51670">
    <property type="entry name" value="SHKT"/>
    <property type="match status" value="1"/>
</dbReference>
<dbReference type="Pfam" id="PF01549">
    <property type="entry name" value="ShK"/>
    <property type="match status" value="2"/>
</dbReference>
<dbReference type="GeneID" id="101236774"/>
<dbReference type="InterPro" id="IPR014044">
    <property type="entry name" value="CAP_dom"/>
</dbReference>
<feature type="domain" description="ShKT" evidence="3">
    <location>
        <begin position="307"/>
        <end position="343"/>
    </location>
</feature>
<evidence type="ECO:0000313" key="4">
    <source>
        <dbReference type="Proteomes" id="UP001652625"/>
    </source>
</evidence>
<dbReference type="Proteomes" id="UP001652625">
    <property type="component" value="Chromosome 13"/>
</dbReference>
<reference evidence="5" key="1">
    <citation type="submission" date="2025-08" db="UniProtKB">
        <authorList>
            <consortium name="RefSeq"/>
        </authorList>
    </citation>
    <scope>IDENTIFICATION</scope>
</reference>